<proteinExistence type="predicted"/>
<dbReference type="Proteomes" id="UP000789702">
    <property type="component" value="Unassembled WGS sequence"/>
</dbReference>
<reference evidence="1" key="1">
    <citation type="submission" date="2021-06" db="EMBL/GenBank/DDBJ databases">
        <authorList>
            <person name="Kallberg Y."/>
            <person name="Tangrot J."/>
            <person name="Rosling A."/>
        </authorList>
    </citation>
    <scope>NUCLEOTIDE SEQUENCE</scope>
    <source>
        <strain evidence="1">IL203A</strain>
    </source>
</reference>
<keyword evidence="2" id="KW-1185">Reference proteome</keyword>
<accession>A0ACA9PUZ0</accession>
<organism evidence="1 2">
    <name type="scientific">Dentiscutata heterogama</name>
    <dbReference type="NCBI Taxonomy" id="1316150"/>
    <lineage>
        <taxon>Eukaryota</taxon>
        <taxon>Fungi</taxon>
        <taxon>Fungi incertae sedis</taxon>
        <taxon>Mucoromycota</taxon>
        <taxon>Glomeromycotina</taxon>
        <taxon>Glomeromycetes</taxon>
        <taxon>Diversisporales</taxon>
        <taxon>Gigasporaceae</taxon>
        <taxon>Dentiscutata</taxon>
    </lineage>
</organism>
<evidence type="ECO:0000313" key="2">
    <source>
        <dbReference type="Proteomes" id="UP000789702"/>
    </source>
</evidence>
<gene>
    <name evidence="1" type="ORF">DHETER_LOCUS13055</name>
</gene>
<sequence>KELLDEEGAGPFIFGNFWMLEGLSDETIDKLNMIRLDNEYRKQKIHDEQLDPDYLLQHPELQPTDWYSSYLAVKQMAKDRKELENRLKYIPEKRFYPKNFYFYSDSGSGKTMIIQRIVKELAKGREACKKANVPKYFDNYNNNEIIYKHELSHNTWKFQDLLNLSQDPFHDIFTFRKRVFDHEEIKSSESKIALYRRFSKSRVYTHGYIIEMLGRYKEGVVNFRIDWLKPYQTGDLLYFINGRFDIKFAEDISLEEAKRYVYDDNFDNWYEQDGYIFMKREINMSYVLGGIVANVDLDRKIFTVYNEFWNSELPKNIIIPDNIESLHKNLHQKLH</sequence>
<dbReference type="EMBL" id="CAJVPU010034319">
    <property type="protein sequence ID" value="CAG8724892.1"/>
    <property type="molecule type" value="Genomic_DNA"/>
</dbReference>
<name>A0ACA9PUZ0_9GLOM</name>
<evidence type="ECO:0000313" key="1">
    <source>
        <dbReference type="EMBL" id="CAG8724892.1"/>
    </source>
</evidence>
<feature type="non-terminal residue" evidence="1">
    <location>
        <position position="1"/>
    </location>
</feature>
<comment type="caution">
    <text evidence="1">The sequence shown here is derived from an EMBL/GenBank/DDBJ whole genome shotgun (WGS) entry which is preliminary data.</text>
</comment>
<protein>
    <submittedName>
        <fullName evidence="1">13130_t:CDS:1</fullName>
    </submittedName>
</protein>